<keyword evidence="1" id="KW-0175">Coiled coil</keyword>
<dbReference type="Gene3D" id="1.20.5.500">
    <property type="entry name" value="Single helix bin"/>
    <property type="match status" value="1"/>
</dbReference>
<protein>
    <submittedName>
        <fullName evidence="2">Integral membrane protein</fullName>
    </submittedName>
</protein>
<proteinExistence type="predicted"/>
<keyword evidence="3" id="KW-1185">Reference proteome</keyword>
<name>V5FCK4_BYSSN</name>
<dbReference type="Proteomes" id="UP000018001">
    <property type="component" value="Unassembled WGS sequence"/>
</dbReference>
<reference evidence="3" key="1">
    <citation type="journal article" date="2014" name="Genome Announc.">
        <title>Draft genome sequence of the formaldehyde-resistant fungus Byssochlamys spectabilis No. 5 (anamorph Paecilomyces variotii No. 5) (NBRC109023).</title>
        <authorList>
            <person name="Oka T."/>
            <person name="Ekino K."/>
            <person name="Fukuda K."/>
            <person name="Nomura Y."/>
        </authorList>
    </citation>
    <scope>NUCLEOTIDE SEQUENCE [LARGE SCALE GENOMIC DNA]</scope>
    <source>
        <strain evidence="3">No. 5 / NBRC 109023</strain>
    </source>
</reference>
<comment type="caution">
    <text evidence="2">The sequence shown here is derived from an EMBL/GenBank/DDBJ whole genome shotgun (WGS) entry which is preliminary data.</text>
</comment>
<dbReference type="eggNOG" id="ENOG502QT6K">
    <property type="taxonomic scope" value="Eukaryota"/>
</dbReference>
<feature type="coiled-coil region" evidence="1">
    <location>
        <begin position="487"/>
        <end position="521"/>
    </location>
</feature>
<accession>V5FCK4</accession>
<dbReference type="EMBL" id="BAUL01000100">
    <property type="protein sequence ID" value="GAD94729.1"/>
    <property type="molecule type" value="Genomic_DNA"/>
</dbReference>
<feature type="coiled-coil region" evidence="1">
    <location>
        <begin position="294"/>
        <end position="349"/>
    </location>
</feature>
<dbReference type="AlphaFoldDB" id="V5FCK4"/>
<dbReference type="HOGENOM" id="CLU_021485_0_0_1"/>
<evidence type="ECO:0000313" key="2">
    <source>
        <dbReference type="EMBL" id="GAD94729.1"/>
    </source>
</evidence>
<dbReference type="InParanoid" id="V5FCK4"/>
<sequence>MVVKLSLAGPVMLSVDCIMIVLSEVASIRRGTHLTVKFESLVTRLRMRLEQTTCVRAIVVMYNFVLPPTQVPPILRILCCWFVCVCIYPFALYSAHYACGLKEGILSRNAELSLHCMEIYSTYDSLPYWTRHQRADSSFCFGEEAGLELQACLQDIVNTLTNFMESSLLSTPLAALVASCLACLFSLLHSIWTAKPTPSISTDSSASLYAVRAAEISALRSAKDKLGVQIAQLNGELRITYGRLADANRKYAEMHDKARKADASWISLIKINAGLCANVNWLEERLSKVQDDTVQMLTDQVARLKQQLTSSEESVRNANNELSALRNTLQAQEEELVATERRLQETRDAAEKSALDIQTLAAAKIDEAASDHETLKLSYDKMGERLRVLEYVRQERNNAAGRVIDLQRELESTKRIADEAYKQWMRAMEGAQDRERALSEHLQAVQSAFEEQCRARQEKAVADAMCQAKASATEAFQAEREELRLQLKKAVLDAQTGKQQAQKLKEEVENLQVDLARFGISFGSSQSIPERKVANPSSSLVRGSIKTALEDRDVKIQALEHEVEELRRKPCEGLTDTRLKAVADKLGKDLKAEKAARTNDQLRWHKQLQELQDENRKLRISLSTAESALGRRRISKRDQAEDKMGRNARSKSLNKGVRVCLVSLFFGVDEDRITSSGPIELHYVLF</sequence>
<dbReference type="OrthoDB" id="4510215at2759"/>
<evidence type="ECO:0000313" key="3">
    <source>
        <dbReference type="Proteomes" id="UP000018001"/>
    </source>
</evidence>
<evidence type="ECO:0000256" key="1">
    <source>
        <dbReference type="SAM" id="Coils"/>
    </source>
</evidence>
<organism evidence="2 3">
    <name type="scientific">Byssochlamys spectabilis (strain No. 5 / NBRC 109023)</name>
    <name type="common">Paecilomyces variotii</name>
    <dbReference type="NCBI Taxonomy" id="1356009"/>
    <lineage>
        <taxon>Eukaryota</taxon>
        <taxon>Fungi</taxon>
        <taxon>Dikarya</taxon>
        <taxon>Ascomycota</taxon>
        <taxon>Pezizomycotina</taxon>
        <taxon>Eurotiomycetes</taxon>
        <taxon>Eurotiomycetidae</taxon>
        <taxon>Eurotiales</taxon>
        <taxon>Thermoascaceae</taxon>
        <taxon>Paecilomyces</taxon>
    </lineage>
</organism>
<gene>
    <name evidence="2" type="ORF">PVAR5_3358</name>
</gene>